<gene>
    <name evidence="2" type="primary">LOC112219730</name>
</gene>
<dbReference type="InterPro" id="IPR026755">
    <property type="entry name" value="Fam221a/b"/>
</dbReference>
<evidence type="ECO:0000256" key="1">
    <source>
        <dbReference type="ARBA" id="ARBA00011026"/>
    </source>
</evidence>
<dbReference type="PANTHER" id="PTHR31214:SF3">
    <property type="entry name" value="PROTEIN FAM221B"/>
    <property type="match status" value="1"/>
</dbReference>
<reference evidence="2" key="3">
    <citation type="submission" date="2025-09" db="UniProtKB">
        <authorList>
            <consortium name="Ensembl"/>
        </authorList>
    </citation>
    <scope>IDENTIFICATION</scope>
</reference>
<organism evidence="2 3">
    <name type="scientific">Oncorhynchus tshawytscha</name>
    <name type="common">Chinook salmon</name>
    <name type="synonym">Salmo tshawytscha</name>
    <dbReference type="NCBI Taxonomy" id="74940"/>
    <lineage>
        <taxon>Eukaryota</taxon>
        <taxon>Metazoa</taxon>
        <taxon>Chordata</taxon>
        <taxon>Craniata</taxon>
        <taxon>Vertebrata</taxon>
        <taxon>Euteleostomi</taxon>
        <taxon>Actinopterygii</taxon>
        <taxon>Neopterygii</taxon>
        <taxon>Teleostei</taxon>
        <taxon>Protacanthopterygii</taxon>
        <taxon>Salmoniformes</taxon>
        <taxon>Salmonidae</taxon>
        <taxon>Salmoninae</taxon>
        <taxon>Oncorhynchus</taxon>
    </lineage>
</organism>
<reference evidence="3" key="1">
    <citation type="journal article" date="2018" name="PLoS ONE">
        <title>Chinook salmon (Oncorhynchus tshawytscha) genome and transcriptome.</title>
        <authorList>
            <person name="Christensen K.A."/>
            <person name="Leong J.S."/>
            <person name="Sakhrani D."/>
            <person name="Biagi C.A."/>
            <person name="Minkley D.R."/>
            <person name="Withler R.E."/>
            <person name="Rondeau E.B."/>
            <person name="Koop B.F."/>
            <person name="Devlin R.H."/>
        </authorList>
    </citation>
    <scope>NUCLEOTIDE SEQUENCE [LARGE SCALE GENOMIC DNA]</scope>
</reference>
<dbReference type="PANTHER" id="PTHR31214">
    <property type="entry name" value="PROTEIN FAM221A-RELATED"/>
    <property type="match status" value="1"/>
</dbReference>
<accession>A0AAZ3NPP6</accession>
<proteinExistence type="inferred from homology"/>
<dbReference type="Ensembl" id="ENSOTST00005131586.1">
    <property type="protein sequence ID" value="ENSOTSP00005105649.1"/>
    <property type="gene ID" value="ENSOTSG00005050273.1"/>
</dbReference>
<evidence type="ECO:0000313" key="2">
    <source>
        <dbReference type="Ensembl" id="ENSOTSP00005105649.1"/>
    </source>
</evidence>
<dbReference type="Proteomes" id="UP000694402">
    <property type="component" value="Unassembled WGS sequence"/>
</dbReference>
<name>A0AAZ3NPP6_ONCTS</name>
<evidence type="ECO:0000313" key="3">
    <source>
        <dbReference type="Proteomes" id="UP000694402"/>
    </source>
</evidence>
<dbReference type="AlphaFoldDB" id="A0AAZ3NPP6"/>
<dbReference type="Pfam" id="PF14753">
    <property type="entry name" value="FAM221"/>
    <property type="match status" value="1"/>
</dbReference>
<comment type="similarity">
    <text evidence="1">Belongs to the FAM221 family.</text>
</comment>
<protein>
    <submittedName>
        <fullName evidence="2">Uncharacterized protein</fullName>
    </submittedName>
</protein>
<dbReference type="GeneTree" id="ENSGT00770000120611"/>
<reference evidence="2" key="2">
    <citation type="submission" date="2025-08" db="UniProtKB">
        <authorList>
            <consortium name="Ensembl"/>
        </authorList>
    </citation>
    <scope>IDENTIFICATION</scope>
</reference>
<sequence>TNGKPKTYVPTTSKEPNVTHTDAHREKLDTTKLSCGVFALFTFTPCPTVPQYLQIPMEQWQFPSGYTVTHRGLDKRSRTSSALRERCPDLTWDCFRVGDSSMCFCGHHLYEHGKYTGSSVRVPCLVPSCSCGAFAFMPSRPEEVGEPWVRGRPGFDSQVWRALCRCKHPHQQHSPRAGHSCRVGGCRCVIFQSSFLCASCDQHWEKHETFFETEQSRRKQGGFHSKSHDTWHHSFFP</sequence>
<keyword evidence="3" id="KW-1185">Reference proteome</keyword>